<dbReference type="Pfam" id="PF20133">
    <property type="entry name" value="HHL1-like"/>
    <property type="match status" value="1"/>
</dbReference>
<keyword evidence="3" id="KW-1185">Reference proteome</keyword>
<name>A0A8S1IQY6_9CHLO</name>
<dbReference type="PANTHER" id="PTHR48191:SF2">
    <property type="entry name" value="PROTEIN HHL1, CHLOROPLASTIC"/>
    <property type="match status" value="1"/>
</dbReference>
<proteinExistence type="predicted"/>
<comment type="caution">
    <text evidence="2">The sequence shown here is derived from an EMBL/GenBank/DDBJ whole genome shotgun (WGS) entry which is preliminary data.</text>
</comment>
<dbReference type="EMBL" id="CAJHUC010000394">
    <property type="protein sequence ID" value="CAD7695845.1"/>
    <property type="molecule type" value="Genomic_DNA"/>
</dbReference>
<dbReference type="Proteomes" id="UP000708148">
    <property type="component" value="Unassembled WGS sequence"/>
</dbReference>
<gene>
    <name evidence="2" type="ORF">OSTQU699_LOCUS1206</name>
</gene>
<protein>
    <submittedName>
        <fullName evidence="2">Uncharacterized protein</fullName>
    </submittedName>
</protein>
<evidence type="ECO:0000313" key="2">
    <source>
        <dbReference type="EMBL" id="CAD7695845.1"/>
    </source>
</evidence>
<reference evidence="2" key="1">
    <citation type="submission" date="2020-12" db="EMBL/GenBank/DDBJ databases">
        <authorList>
            <person name="Iha C."/>
        </authorList>
    </citation>
    <scope>NUCLEOTIDE SEQUENCE</scope>
</reference>
<dbReference type="OrthoDB" id="566705at2759"/>
<evidence type="ECO:0000313" key="3">
    <source>
        <dbReference type="Proteomes" id="UP000708148"/>
    </source>
</evidence>
<dbReference type="AlphaFoldDB" id="A0A8S1IQY6"/>
<evidence type="ECO:0000256" key="1">
    <source>
        <dbReference type="SAM" id="MobiDB-lite"/>
    </source>
</evidence>
<organism evidence="2 3">
    <name type="scientific">Ostreobium quekettii</name>
    <dbReference type="NCBI Taxonomy" id="121088"/>
    <lineage>
        <taxon>Eukaryota</taxon>
        <taxon>Viridiplantae</taxon>
        <taxon>Chlorophyta</taxon>
        <taxon>core chlorophytes</taxon>
        <taxon>Ulvophyceae</taxon>
        <taxon>TCBD clade</taxon>
        <taxon>Bryopsidales</taxon>
        <taxon>Ostreobineae</taxon>
        <taxon>Ostreobiaceae</taxon>
        <taxon>Ostreobium</taxon>
    </lineage>
</organism>
<dbReference type="InterPro" id="IPR045388">
    <property type="entry name" value="HHL1-like"/>
</dbReference>
<feature type="region of interest" description="Disordered" evidence="1">
    <location>
        <begin position="51"/>
        <end position="71"/>
    </location>
</feature>
<accession>A0A8S1IQY6</accession>
<sequence>MASTSGKCLQGTQWCLGGASSGVFGRPVGVAHKQQRRRGAEHMVVFAKKGKKTMRMRGGPAQTRQLPPTPPIDPDNEEFVIFVRSKLLPRWYPYSIMKGGWSANALAKSQQNEWGKKLYSDTLVKNVGQALYKEIDQVERSVRKNYPPLKDAKELEYGFKIRDREQPEKWYVAEDVKLIPPAEEVKGLLDDLQEGFEGVTKGFQDAFNFGGKKK</sequence>
<dbReference type="PANTHER" id="PTHR48191">
    <property type="entry name" value="PROTEIN HHL1 CHLOROPLASTIC"/>
    <property type="match status" value="1"/>
</dbReference>